<dbReference type="EMBL" id="WTPW01002714">
    <property type="protein sequence ID" value="KAF0369752.1"/>
    <property type="molecule type" value="Genomic_DNA"/>
</dbReference>
<keyword evidence="1" id="KW-0812">Transmembrane</keyword>
<proteinExistence type="predicted"/>
<name>A0A8H3WZY7_GIGMA</name>
<dbReference type="Proteomes" id="UP000439903">
    <property type="component" value="Unassembled WGS sequence"/>
</dbReference>
<feature type="transmembrane region" description="Helical" evidence="1">
    <location>
        <begin position="100"/>
        <end position="119"/>
    </location>
</feature>
<dbReference type="AlphaFoldDB" id="A0A8H3WZY7"/>
<protein>
    <submittedName>
        <fullName evidence="2">Zn-finger domain-containing protein</fullName>
    </submittedName>
</protein>
<reference evidence="2 3" key="1">
    <citation type="journal article" date="2019" name="Environ. Microbiol.">
        <title>At the nexus of three kingdoms: the genome of the mycorrhizal fungus Gigaspora margarita provides insights into plant, endobacterial and fungal interactions.</title>
        <authorList>
            <person name="Venice F."/>
            <person name="Ghignone S."/>
            <person name="Salvioli di Fossalunga A."/>
            <person name="Amselem J."/>
            <person name="Novero M."/>
            <person name="Xianan X."/>
            <person name="Sedzielewska Toro K."/>
            <person name="Morin E."/>
            <person name="Lipzen A."/>
            <person name="Grigoriev I.V."/>
            <person name="Henrissat B."/>
            <person name="Martin F.M."/>
            <person name="Bonfante P."/>
        </authorList>
    </citation>
    <scope>NUCLEOTIDE SEQUENCE [LARGE SCALE GENOMIC DNA]</scope>
    <source>
        <strain evidence="2 3">BEG34</strain>
    </source>
</reference>
<keyword evidence="1" id="KW-1133">Transmembrane helix</keyword>
<gene>
    <name evidence="2" type="ORF">F8M41_013400</name>
</gene>
<sequence>MSFELEDNTFSKNLEVDPNTNVLDEFENISQGYHELSDDISVSADYFEDMQNNSSDNKNQEYNEFPNEAYANLMNGKENIYKEQNNGIWWKTTQSTLPTGAKFLSIIFILMLPIVIYWVKVSFTQYIYYLEIYLHGAEIDRMQNNYWVICQ</sequence>
<accession>A0A8H3WZY7</accession>
<keyword evidence="1" id="KW-0472">Membrane</keyword>
<comment type="caution">
    <text evidence="2">The sequence shown here is derived from an EMBL/GenBank/DDBJ whole genome shotgun (WGS) entry which is preliminary data.</text>
</comment>
<evidence type="ECO:0000256" key="1">
    <source>
        <dbReference type="SAM" id="Phobius"/>
    </source>
</evidence>
<organism evidence="2 3">
    <name type="scientific">Gigaspora margarita</name>
    <dbReference type="NCBI Taxonomy" id="4874"/>
    <lineage>
        <taxon>Eukaryota</taxon>
        <taxon>Fungi</taxon>
        <taxon>Fungi incertae sedis</taxon>
        <taxon>Mucoromycota</taxon>
        <taxon>Glomeromycotina</taxon>
        <taxon>Glomeromycetes</taxon>
        <taxon>Diversisporales</taxon>
        <taxon>Gigasporaceae</taxon>
        <taxon>Gigaspora</taxon>
    </lineage>
</organism>
<keyword evidence="3" id="KW-1185">Reference proteome</keyword>
<evidence type="ECO:0000313" key="3">
    <source>
        <dbReference type="Proteomes" id="UP000439903"/>
    </source>
</evidence>
<evidence type="ECO:0000313" key="2">
    <source>
        <dbReference type="EMBL" id="KAF0369752.1"/>
    </source>
</evidence>